<feature type="binding site" evidence="10">
    <location>
        <position position="178"/>
    </location>
    <ligand>
        <name>NADP(+)</name>
        <dbReference type="ChEBI" id="CHEBI:58349"/>
    </ligand>
</feature>
<dbReference type="PIRSF" id="PIRSF000361">
    <property type="entry name" value="Frd-NADP+_RD"/>
    <property type="match status" value="1"/>
</dbReference>
<dbReference type="EMBL" id="CM026428">
    <property type="protein sequence ID" value="KAG0568022.1"/>
    <property type="molecule type" value="Genomic_DNA"/>
</dbReference>
<evidence type="ECO:0000256" key="6">
    <source>
        <dbReference type="ARBA" id="ARBA00022982"/>
    </source>
</evidence>
<feature type="domain" description="FAD-binding FR-type" evidence="11">
    <location>
        <begin position="95"/>
        <end position="223"/>
    </location>
</feature>
<dbReference type="PIRSF" id="PIRSF501178">
    <property type="entry name" value="FNR-PetH"/>
    <property type="match status" value="1"/>
</dbReference>
<comment type="caution">
    <text evidence="12">The sequence shown here is derived from an EMBL/GenBank/DDBJ whole genome shotgun (WGS) entry which is preliminary data.</text>
</comment>
<evidence type="ECO:0000256" key="4">
    <source>
        <dbReference type="ARBA" id="ARBA00022827"/>
    </source>
</evidence>
<dbReference type="Proteomes" id="UP000822688">
    <property type="component" value="Chromosome 7"/>
</dbReference>
<dbReference type="GO" id="GO:0004324">
    <property type="term" value="F:ferredoxin-NADP+ reductase activity"/>
    <property type="evidence" value="ECO:0007669"/>
    <property type="project" value="UniProtKB-EC"/>
</dbReference>
<comment type="similarity">
    <text evidence="2 9">Belongs to the ferredoxin--NADP reductase type 1 family.</text>
</comment>
<dbReference type="InterPro" id="IPR017938">
    <property type="entry name" value="Riboflavin_synthase-like_b-brl"/>
</dbReference>
<dbReference type="PANTHER" id="PTHR43314">
    <property type="match status" value="1"/>
</dbReference>
<keyword evidence="5 9" id="KW-0521">NADP</keyword>
<dbReference type="InterPro" id="IPR039261">
    <property type="entry name" value="FNR_nucleotide-bd"/>
</dbReference>
<dbReference type="InterPro" id="IPR015701">
    <property type="entry name" value="FNR"/>
</dbReference>
<comment type="catalytic activity">
    <reaction evidence="8 9">
        <text>2 reduced [2Fe-2S]-[ferredoxin] + NADP(+) + H(+) = 2 oxidized [2Fe-2S]-[ferredoxin] + NADPH</text>
        <dbReference type="Rhea" id="RHEA:20125"/>
        <dbReference type="Rhea" id="RHEA-COMP:10000"/>
        <dbReference type="Rhea" id="RHEA-COMP:10001"/>
        <dbReference type="ChEBI" id="CHEBI:15378"/>
        <dbReference type="ChEBI" id="CHEBI:33737"/>
        <dbReference type="ChEBI" id="CHEBI:33738"/>
        <dbReference type="ChEBI" id="CHEBI:57783"/>
        <dbReference type="ChEBI" id="CHEBI:58349"/>
        <dbReference type="EC" id="1.18.1.2"/>
    </reaction>
</comment>
<reference evidence="12" key="1">
    <citation type="submission" date="2020-06" db="EMBL/GenBank/DDBJ databases">
        <title>WGS assembly of Ceratodon purpureus strain R40.</title>
        <authorList>
            <person name="Carey S.B."/>
            <person name="Jenkins J."/>
            <person name="Shu S."/>
            <person name="Lovell J.T."/>
            <person name="Sreedasyam A."/>
            <person name="Maumus F."/>
            <person name="Tiley G.P."/>
            <person name="Fernandez-Pozo N."/>
            <person name="Barry K."/>
            <person name="Chen C."/>
            <person name="Wang M."/>
            <person name="Lipzen A."/>
            <person name="Daum C."/>
            <person name="Saski C.A."/>
            <person name="Payton A.C."/>
            <person name="Mcbreen J.C."/>
            <person name="Conrad R.E."/>
            <person name="Kollar L.M."/>
            <person name="Olsson S."/>
            <person name="Huttunen S."/>
            <person name="Landis J.B."/>
            <person name="Wickett N.J."/>
            <person name="Johnson M.G."/>
            <person name="Rensing S.A."/>
            <person name="Grimwood J."/>
            <person name="Schmutz J."/>
            <person name="Mcdaniel S.F."/>
        </authorList>
    </citation>
    <scope>NUCLEOTIDE SEQUENCE</scope>
    <source>
        <strain evidence="12">R40</strain>
    </source>
</reference>
<dbReference type="Gene3D" id="3.40.50.80">
    <property type="entry name" value="Nucleotide-binding domain of ferredoxin-NADP reductase (FNR) module"/>
    <property type="match status" value="1"/>
</dbReference>
<feature type="binding site" evidence="10">
    <location>
        <position position="311"/>
    </location>
    <ligand>
        <name>NADP(+)</name>
        <dbReference type="ChEBI" id="CHEBI:58349"/>
    </ligand>
</feature>
<dbReference type="OrthoDB" id="1688044at2759"/>
<keyword evidence="13" id="KW-1185">Reference proteome</keyword>
<evidence type="ECO:0000256" key="3">
    <source>
        <dbReference type="ARBA" id="ARBA00022630"/>
    </source>
</evidence>
<dbReference type="CDD" id="cd06208">
    <property type="entry name" value="CYPOR_like_FNR"/>
    <property type="match status" value="1"/>
</dbReference>
<keyword evidence="6" id="KW-0249">Electron transport</keyword>
<dbReference type="PRINTS" id="PR00371">
    <property type="entry name" value="FPNCR"/>
</dbReference>
<dbReference type="SUPFAM" id="SSF63380">
    <property type="entry name" value="Riboflavin synthase domain-like"/>
    <property type="match status" value="1"/>
</dbReference>
<name>A0A8T0HGA2_CERPU</name>
<keyword evidence="6" id="KW-0813">Transport</keyword>
<evidence type="ECO:0000256" key="10">
    <source>
        <dbReference type="PIRSR" id="PIRSR000361-1"/>
    </source>
</evidence>
<feature type="binding site" evidence="10">
    <location>
        <position position="158"/>
    </location>
    <ligand>
        <name>NADP(+)</name>
        <dbReference type="ChEBI" id="CHEBI:58349"/>
    </ligand>
</feature>
<protein>
    <recommendedName>
        <fullName evidence="9">Ferredoxin--NADP reductase, chloroplastic</fullName>
        <shortName evidence="9">FNR</shortName>
        <ecNumber evidence="9">1.18.1.2</ecNumber>
    </recommendedName>
</protein>
<comment type="subcellular location">
    <subcellularLocation>
        <location evidence="9">Plastid</location>
        <location evidence="9">Chloroplast</location>
    </subcellularLocation>
</comment>
<keyword evidence="7 9" id="KW-0560">Oxidoreductase</keyword>
<dbReference type="PROSITE" id="PS51384">
    <property type="entry name" value="FAD_FR"/>
    <property type="match status" value="1"/>
</dbReference>
<evidence type="ECO:0000256" key="1">
    <source>
        <dbReference type="ARBA" id="ARBA00001974"/>
    </source>
</evidence>
<dbReference type="InterPro" id="IPR001709">
    <property type="entry name" value="Flavoprot_Pyr_Nucl_cyt_Rdtase"/>
</dbReference>
<feature type="binding site" evidence="10">
    <location>
        <begin position="339"/>
        <end position="340"/>
    </location>
    <ligand>
        <name>NADP(+)</name>
        <dbReference type="ChEBI" id="CHEBI:58349"/>
    </ligand>
</feature>
<dbReference type="Gene3D" id="2.40.30.10">
    <property type="entry name" value="Translation factors"/>
    <property type="match status" value="1"/>
</dbReference>
<dbReference type="Pfam" id="PF00175">
    <property type="entry name" value="NAD_binding_1"/>
    <property type="match status" value="1"/>
</dbReference>
<dbReference type="GO" id="GO:0009507">
    <property type="term" value="C:chloroplast"/>
    <property type="evidence" value="ECO:0007669"/>
    <property type="project" value="UniProtKB-SubCell"/>
</dbReference>
<dbReference type="SUPFAM" id="SSF52343">
    <property type="entry name" value="Ferredoxin reductase-like, C-terminal NADP-linked domain"/>
    <property type="match status" value="1"/>
</dbReference>
<sequence length="380" mass="42109">MAHAACLQASTTAAHVGVSHVVSAPTSSSTSDASLFFTGRRLPALHCARNVSSSRRVVVQRRVTTAALTEQTSKVALTADLEGEADPPMHLFKNKEPFIGTVKSVERIVGPNATGETCHIVIEHDGKMPYWEGQSYGIIPPGENPKKPGQPNTVRLYSIASSRYGDEFDGKTASLCVRRAVYWCPELQAEDPAKKGICSNFLCDCKPGDKVQITGPSGKVMLLPETDPNATHIMVATGTGIAPYRGFLRRMFMEDVPTFKFGGLAWLFLGVANSDSLLYHDEFTKFQKDFPDNFRYDTALSREQKNATGGKMYVQDRIEEYSEELFNMLDKGAHIYFCGLRGMMPGIQDTLKRVAEARGENWEEKLAALKKNKQWHVEVY</sequence>
<evidence type="ECO:0000256" key="5">
    <source>
        <dbReference type="ARBA" id="ARBA00022857"/>
    </source>
</evidence>
<feature type="binding site" evidence="10">
    <location>
        <begin position="301"/>
        <end position="302"/>
    </location>
    <ligand>
        <name>NADP(+)</name>
        <dbReference type="ChEBI" id="CHEBI:58349"/>
    </ligand>
</feature>
<evidence type="ECO:0000256" key="9">
    <source>
        <dbReference type="PIRNR" id="PIRNR000361"/>
    </source>
</evidence>
<evidence type="ECO:0000256" key="7">
    <source>
        <dbReference type="ARBA" id="ARBA00023002"/>
    </source>
</evidence>
<dbReference type="EC" id="1.18.1.2" evidence="9"/>
<dbReference type="InterPro" id="IPR035442">
    <property type="entry name" value="FNR_plant_Cyanobacteria"/>
</dbReference>
<gene>
    <name evidence="12" type="ORF">KC19_7G180400</name>
</gene>
<dbReference type="AlphaFoldDB" id="A0A8T0HGA2"/>
<dbReference type="InterPro" id="IPR017927">
    <property type="entry name" value="FAD-bd_FR_type"/>
</dbReference>
<keyword evidence="3 9" id="KW-0285">Flavoprotein</keyword>
<comment type="cofactor">
    <cofactor evidence="1">
        <name>FAD</name>
        <dbReference type="ChEBI" id="CHEBI:57692"/>
    </cofactor>
</comment>
<dbReference type="FunFam" id="3.40.50.80:FF:000008">
    <property type="entry name" value="Ferredoxin--NADP reductase, chloroplastic"/>
    <property type="match status" value="1"/>
</dbReference>
<evidence type="ECO:0000259" key="11">
    <source>
        <dbReference type="PROSITE" id="PS51384"/>
    </source>
</evidence>
<dbReference type="InterPro" id="IPR001433">
    <property type="entry name" value="OxRdtase_FAD/NAD-bd"/>
</dbReference>
<evidence type="ECO:0000256" key="8">
    <source>
        <dbReference type="ARBA" id="ARBA00047776"/>
    </source>
</evidence>
<feature type="binding site" evidence="10">
    <location>
        <position position="378"/>
    </location>
    <ligand>
        <name>NADP(+)</name>
        <dbReference type="ChEBI" id="CHEBI:58349"/>
    </ligand>
</feature>
<organism evidence="12 13">
    <name type="scientific">Ceratodon purpureus</name>
    <name type="common">Fire moss</name>
    <name type="synonym">Dicranum purpureum</name>
    <dbReference type="NCBI Taxonomy" id="3225"/>
    <lineage>
        <taxon>Eukaryota</taxon>
        <taxon>Viridiplantae</taxon>
        <taxon>Streptophyta</taxon>
        <taxon>Embryophyta</taxon>
        <taxon>Bryophyta</taxon>
        <taxon>Bryophytina</taxon>
        <taxon>Bryopsida</taxon>
        <taxon>Dicranidae</taxon>
        <taxon>Pseudoditrichales</taxon>
        <taxon>Ditrichaceae</taxon>
        <taxon>Ceratodon</taxon>
    </lineage>
</organism>
<evidence type="ECO:0000256" key="2">
    <source>
        <dbReference type="ARBA" id="ARBA00008312"/>
    </source>
</evidence>
<feature type="binding site" evidence="10">
    <location>
        <position position="239"/>
    </location>
    <ligand>
        <name>NADP(+)</name>
        <dbReference type="ChEBI" id="CHEBI:58349"/>
    </ligand>
</feature>
<keyword evidence="4 9" id="KW-0274">FAD</keyword>
<proteinExistence type="inferred from homology"/>
<evidence type="ECO:0000313" key="12">
    <source>
        <dbReference type="EMBL" id="KAG0568022.1"/>
    </source>
</evidence>
<evidence type="ECO:0000313" key="13">
    <source>
        <dbReference type="Proteomes" id="UP000822688"/>
    </source>
</evidence>
<accession>A0A8T0HGA2</accession>